<dbReference type="PANTHER" id="PTHR10971">
    <property type="entry name" value="MRNA EXPORT FACTOR AND BUB3"/>
    <property type="match status" value="1"/>
</dbReference>
<organism evidence="3">
    <name type="scientific">Blastocystis hominis</name>
    <dbReference type="NCBI Taxonomy" id="12968"/>
    <lineage>
        <taxon>Eukaryota</taxon>
        <taxon>Sar</taxon>
        <taxon>Stramenopiles</taxon>
        <taxon>Bigyra</taxon>
        <taxon>Opalozoa</taxon>
        <taxon>Opalinata</taxon>
        <taxon>Blastocystidae</taxon>
        <taxon>Blastocystis</taxon>
    </lineage>
</organism>
<reference evidence="3" key="1">
    <citation type="submission" date="2010-02" db="EMBL/GenBank/DDBJ databases">
        <title>Sequencing and annotation of the Blastocystis hominis genome.</title>
        <authorList>
            <person name="Wincker P."/>
        </authorList>
    </citation>
    <scope>NUCLEOTIDE SEQUENCE</scope>
    <source>
        <strain evidence="3">Singapore isolate B</strain>
    </source>
</reference>
<dbReference type="EMBL" id="FN668690">
    <property type="protein sequence ID" value="CBK25220.2"/>
    <property type="molecule type" value="Genomic_DNA"/>
</dbReference>
<evidence type="ECO:0000256" key="2">
    <source>
        <dbReference type="ARBA" id="ARBA00022737"/>
    </source>
</evidence>
<keyword evidence="4" id="KW-1185">Reference proteome</keyword>
<proteinExistence type="predicted"/>
<dbReference type="InterPro" id="IPR015943">
    <property type="entry name" value="WD40/YVTN_repeat-like_dom_sf"/>
</dbReference>
<dbReference type="AlphaFoldDB" id="D8MAY1"/>
<dbReference type="OrthoDB" id="256303at2759"/>
<gene>
    <name evidence="3" type="ORF">GSBLH_T00006892001</name>
</gene>
<accession>D8MAY1</accession>
<evidence type="ECO:0000313" key="4">
    <source>
        <dbReference type="Proteomes" id="UP000008312"/>
    </source>
</evidence>
<keyword evidence="2" id="KW-0677">Repeat</keyword>
<evidence type="ECO:0000313" key="3">
    <source>
        <dbReference type="EMBL" id="CBK25220.2"/>
    </source>
</evidence>
<dbReference type="Gene3D" id="2.130.10.10">
    <property type="entry name" value="YVTN repeat-like/Quinoprotein amine dehydrogenase"/>
    <property type="match status" value="1"/>
</dbReference>
<dbReference type="RefSeq" id="XP_012899268.1">
    <property type="nucleotide sequence ID" value="XM_013043814.1"/>
</dbReference>
<protein>
    <submittedName>
        <fullName evidence="3">Uncharacterized protein</fullName>
    </submittedName>
</protein>
<dbReference type="GeneID" id="24923016"/>
<name>D8MAY1_BLAHO</name>
<dbReference type="InParanoid" id="D8MAY1"/>
<sequence length="97" mass="11162">MLQVEIYDLRKLDQSLRIENSNLSYNLRCIRCLQEEEGYVVGCIEGRVSVHFSQETPTCKSYCFKCHRKNENGTSLVYPVNALEVHPSSIHSQSNHS</sequence>
<dbReference type="Proteomes" id="UP000008312">
    <property type="component" value="Unassembled WGS sequence"/>
</dbReference>
<evidence type="ECO:0000256" key="1">
    <source>
        <dbReference type="ARBA" id="ARBA00022574"/>
    </source>
</evidence>
<keyword evidence="1" id="KW-0853">WD repeat</keyword>